<feature type="transmembrane region" description="Helical" evidence="1">
    <location>
        <begin position="12"/>
        <end position="31"/>
    </location>
</feature>
<proteinExistence type="predicted"/>
<dbReference type="AlphaFoldDB" id="A0A9N9F2C7"/>
<keyword evidence="1" id="KW-0472">Membrane</keyword>
<sequence length="154" mass="17432">LYKNSQRPATQTLAILGTVLNLLAAVARPIADEGRGLTIFLTIFYLVAALLCFSGFYGVQKNNFKLVKVFAVFYWSYIVLLLSSIVFETVILSLTVSDDCSKLDDCSDEVRTVVAFTITATLWWLLQLHFNLVVWSYYKQLASQQEYQEIPDNA</sequence>
<keyword evidence="3" id="KW-1185">Reference proteome</keyword>
<name>A0A9N9F2C7_9GLOM</name>
<evidence type="ECO:0000256" key="1">
    <source>
        <dbReference type="SAM" id="Phobius"/>
    </source>
</evidence>
<feature type="transmembrane region" description="Helical" evidence="1">
    <location>
        <begin position="71"/>
        <end position="94"/>
    </location>
</feature>
<feature type="transmembrane region" description="Helical" evidence="1">
    <location>
        <begin position="114"/>
        <end position="138"/>
    </location>
</feature>
<evidence type="ECO:0000313" key="2">
    <source>
        <dbReference type="EMBL" id="CAG8504444.1"/>
    </source>
</evidence>
<dbReference type="Proteomes" id="UP000789572">
    <property type="component" value="Unassembled WGS sequence"/>
</dbReference>
<organism evidence="2 3">
    <name type="scientific">Paraglomus occultum</name>
    <dbReference type="NCBI Taxonomy" id="144539"/>
    <lineage>
        <taxon>Eukaryota</taxon>
        <taxon>Fungi</taxon>
        <taxon>Fungi incertae sedis</taxon>
        <taxon>Mucoromycota</taxon>
        <taxon>Glomeromycotina</taxon>
        <taxon>Glomeromycetes</taxon>
        <taxon>Paraglomerales</taxon>
        <taxon>Paraglomeraceae</taxon>
        <taxon>Paraglomus</taxon>
    </lineage>
</organism>
<keyword evidence="1" id="KW-1133">Transmembrane helix</keyword>
<gene>
    <name evidence="2" type="ORF">POCULU_LOCUS2744</name>
</gene>
<comment type="caution">
    <text evidence="2">The sequence shown here is derived from an EMBL/GenBank/DDBJ whole genome shotgun (WGS) entry which is preliminary data.</text>
</comment>
<keyword evidence="1" id="KW-0812">Transmembrane</keyword>
<dbReference type="OrthoDB" id="2355659at2759"/>
<reference evidence="2" key="1">
    <citation type="submission" date="2021-06" db="EMBL/GenBank/DDBJ databases">
        <authorList>
            <person name="Kallberg Y."/>
            <person name="Tangrot J."/>
            <person name="Rosling A."/>
        </authorList>
    </citation>
    <scope>NUCLEOTIDE SEQUENCE</scope>
    <source>
        <strain evidence="2">IA702</strain>
    </source>
</reference>
<accession>A0A9N9F2C7</accession>
<dbReference type="EMBL" id="CAJVPJ010000270">
    <property type="protein sequence ID" value="CAG8504444.1"/>
    <property type="molecule type" value="Genomic_DNA"/>
</dbReference>
<protein>
    <submittedName>
        <fullName evidence="2">344_t:CDS:1</fullName>
    </submittedName>
</protein>
<evidence type="ECO:0000313" key="3">
    <source>
        <dbReference type="Proteomes" id="UP000789572"/>
    </source>
</evidence>
<feature type="transmembrane region" description="Helical" evidence="1">
    <location>
        <begin position="37"/>
        <end position="59"/>
    </location>
</feature>
<feature type="non-terminal residue" evidence="2">
    <location>
        <position position="154"/>
    </location>
</feature>